<evidence type="ECO:0000313" key="4">
    <source>
        <dbReference type="EMBL" id="SFE16516.1"/>
    </source>
</evidence>
<dbReference type="EMBL" id="FONN01000001">
    <property type="protein sequence ID" value="SFE16516.1"/>
    <property type="molecule type" value="Genomic_DNA"/>
</dbReference>
<proteinExistence type="predicted"/>
<feature type="domain" description="Flagellar hook-length control protein-like C-terminal" evidence="3">
    <location>
        <begin position="337"/>
        <end position="408"/>
    </location>
</feature>
<feature type="coiled-coil region" evidence="1">
    <location>
        <begin position="79"/>
        <end position="122"/>
    </location>
</feature>
<feature type="region of interest" description="Disordered" evidence="2">
    <location>
        <begin position="407"/>
        <end position="438"/>
    </location>
</feature>
<dbReference type="CDD" id="cd17470">
    <property type="entry name" value="T3SS_Flik_C"/>
    <property type="match status" value="1"/>
</dbReference>
<dbReference type="InterPro" id="IPR038610">
    <property type="entry name" value="FliK-like_C_sf"/>
</dbReference>
<dbReference type="RefSeq" id="WP_052736929.1">
    <property type="nucleotide sequence ID" value="NZ_FONN01000001.1"/>
</dbReference>
<evidence type="ECO:0000313" key="5">
    <source>
        <dbReference type="Proteomes" id="UP000183410"/>
    </source>
</evidence>
<accession>A0A1I1YAD3</accession>
<feature type="compositionally biased region" description="Low complexity" evidence="2">
    <location>
        <begin position="1"/>
        <end position="16"/>
    </location>
</feature>
<keyword evidence="4" id="KW-0282">Flagellum</keyword>
<organism evidence="4 5">
    <name type="scientific">Paenibacillus algorifonticola</name>
    <dbReference type="NCBI Taxonomy" id="684063"/>
    <lineage>
        <taxon>Bacteria</taxon>
        <taxon>Bacillati</taxon>
        <taxon>Bacillota</taxon>
        <taxon>Bacilli</taxon>
        <taxon>Bacillales</taxon>
        <taxon>Paenibacillaceae</taxon>
        <taxon>Paenibacillus</taxon>
    </lineage>
</organism>
<dbReference type="OrthoDB" id="2380967at2"/>
<sequence>MDVLSSPAASQPAAPSTGGNTQAKGTGDAAFAQTLNGQLNNGQAGAGTAVAANTTDAAALGTIRMTTLNATGLLGETNNQDLLAAIDGLLEQIDELDTADTDEAAQAQLADLQAMLEQMQALLALLGSPLVTLKQPDEQLSSEELVQAADAGNGHEAVKAQIALVKHDLENALIQLANVLEQGTAKRVQQQEPSQLIAQQLEALQKLLQKQKEAGTADRNNSNVQAIFEPAAADEAAPQQTAAWLQRLNQQAQHTIALKSAVAEALSADTLVEETTDTADDETVLAGNLNANFAHSLKQATTSAATRAVAQPYVLADEFAESMTGLIVQKFDISSLNGKHEAKIMLFPEQLGQVDVRITMQNGQLTALFHTDTVMAKDMLDNQMSQLRQALQSQGLTIDKLEVTQGQAASELSNGQQGQGSNQQFTNRNNNGKGGSRADEAAFEADVIEQIAIQDMGYGRAVNATV</sequence>
<dbReference type="Pfam" id="PF02120">
    <property type="entry name" value="Flg_hook"/>
    <property type="match status" value="1"/>
</dbReference>
<dbReference type="InterPro" id="IPR052563">
    <property type="entry name" value="FliK"/>
</dbReference>
<keyword evidence="1" id="KW-0175">Coiled coil</keyword>
<name>A0A1I1YAD3_9BACL</name>
<keyword evidence="4" id="KW-0966">Cell projection</keyword>
<evidence type="ECO:0000256" key="2">
    <source>
        <dbReference type="SAM" id="MobiDB-lite"/>
    </source>
</evidence>
<keyword evidence="5" id="KW-1185">Reference proteome</keyword>
<dbReference type="Proteomes" id="UP000183410">
    <property type="component" value="Unassembled WGS sequence"/>
</dbReference>
<dbReference type="Gene3D" id="3.30.750.140">
    <property type="match status" value="1"/>
</dbReference>
<keyword evidence="4" id="KW-0969">Cilium</keyword>
<dbReference type="PANTHER" id="PTHR37533">
    <property type="entry name" value="FLAGELLAR HOOK-LENGTH CONTROL PROTEIN"/>
    <property type="match status" value="1"/>
</dbReference>
<evidence type="ECO:0000259" key="3">
    <source>
        <dbReference type="Pfam" id="PF02120"/>
    </source>
</evidence>
<feature type="region of interest" description="Disordered" evidence="2">
    <location>
        <begin position="1"/>
        <end position="26"/>
    </location>
</feature>
<protein>
    <submittedName>
        <fullName evidence="4">Flagellar hook-length control protein FliK</fullName>
    </submittedName>
</protein>
<dbReference type="InterPro" id="IPR021136">
    <property type="entry name" value="Flagellar_hook_control-like_C"/>
</dbReference>
<reference evidence="5" key="1">
    <citation type="submission" date="2016-10" db="EMBL/GenBank/DDBJ databases">
        <authorList>
            <person name="Varghese N."/>
            <person name="Submissions S."/>
        </authorList>
    </citation>
    <scope>NUCLEOTIDE SEQUENCE [LARGE SCALE GENOMIC DNA]</scope>
    <source>
        <strain evidence="5">CGMCC 1.10223</strain>
    </source>
</reference>
<feature type="compositionally biased region" description="Low complexity" evidence="2">
    <location>
        <begin position="413"/>
        <end position="424"/>
    </location>
</feature>
<evidence type="ECO:0000256" key="1">
    <source>
        <dbReference type="SAM" id="Coils"/>
    </source>
</evidence>
<dbReference type="AlphaFoldDB" id="A0A1I1YAD3"/>
<gene>
    <name evidence="4" type="ORF">SAMN04487969_101414</name>
</gene>
<dbReference type="PANTHER" id="PTHR37533:SF2">
    <property type="entry name" value="FLAGELLAR HOOK-LENGTH CONTROL PROTEIN"/>
    <property type="match status" value="1"/>
</dbReference>